<proteinExistence type="predicted"/>
<protein>
    <submittedName>
        <fullName evidence="1">Putative secreted protein</fullName>
    </submittedName>
</protein>
<accession>A0A6B0V134</accession>
<sequence length="200" mass="21506">MSQYLYVCLLAAYTLGIFFLLVHTIDGDENIQYSLDPSANKDTFLWCSETPKSIKTQFLGSSAQTSLANAMSTVRVSSHELSAIPPSFWLPCRAARTLEITPRSFSKVPVEPGKFSNGMYSDTPLAKFSLGGRRVYGLKPMRKGVPMTTSCEPEFEGGLSGCAVSKTAPASTFLLKVFAPSCSDSVSKLLSASCSQGVGM</sequence>
<dbReference type="EMBL" id="GIFC01013870">
    <property type="protein sequence ID" value="MXU95953.1"/>
    <property type="molecule type" value="Transcribed_RNA"/>
</dbReference>
<organism evidence="1">
    <name type="scientific">Ixodes ricinus</name>
    <name type="common">Common tick</name>
    <name type="synonym">Acarus ricinus</name>
    <dbReference type="NCBI Taxonomy" id="34613"/>
    <lineage>
        <taxon>Eukaryota</taxon>
        <taxon>Metazoa</taxon>
        <taxon>Ecdysozoa</taxon>
        <taxon>Arthropoda</taxon>
        <taxon>Chelicerata</taxon>
        <taxon>Arachnida</taxon>
        <taxon>Acari</taxon>
        <taxon>Parasitiformes</taxon>
        <taxon>Ixodida</taxon>
        <taxon>Ixodoidea</taxon>
        <taxon>Ixodidae</taxon>
        <taxon>Ixodinae</taxon>
        <taxon>Ixodes</taxon>
    </lineage>
</organism>
<name>A0A6B0V134_IXORI</name>
<reference evidence="1" key="1">
    <citation type="submission" date="2019-12" db="EMBL/GenBank/DDBJ databases">
        <title>An insight into the sialome of adult female Ixodes ricinus ticks feeding for 6 days.</title>
        <authorList>
            <person name="Perner J."/>
            <person name="Ribeiro J.M.C."/>
        </authorList>
    </citation>
    <scope>NUCLEOTIDE SEQUENCE</scope>
    <source>
        <strain evidence="1">Semi-engorged</strain>
        <tissue evidence="1">Salivary glands</tissue>
    </source>
</reference>
<dbReference type="AlphaFoldDB" id="A0A6B0V134"/>
<evidence type="ECO:0000313" key="1">
    <source>
        <dbReference type="EMBL" id="MXU95953.1"/>
    </source>
</evidence>